<dbReference type="SUPFAM" id="SSF54637">
    <property type="entry name" value="Thioesterase/thiol ester dehydrase-isomerase"/>
    <property type="match status" value="1"/>
</dbReference>
<evidence type="ECO:0000256" key="1">
    <source>
        <dbReference type="ARBA" id="ARBA00022801"/>
    </source>
</evidence>
<dbReference type="NCBIfam" id="TIGR00369">
    <property type="entry name" value="unchar_dom_1"/>
    <property type="match status" value="1"/>
</dbReference>
<comment type="caution">
    <text evidence="3">The sequence shown here is derived from an EMBL/GenBank/DDBJ whole genome shotgun (WGS) entry which is preliminary data.</text>
</comment>
<dbReference type="EMBL" id="BAABEZ010000022">
    <property type="protein sequence ID" value="GAA4455927.1"/>
    <property type="molecule type" value="Genomic_DNA"/>
</dbReference>
<protein>
    <recommendedName>
        <fullName evidence="2">Thioesterase domain-containing protein</fullName>
    </recommendedName>
</protein>
<dbReference type="InterPro" id="IPR006683">
    <property type="entry name" value="Thioestr_dom"/>
</dbReference>
<evidence type="ECO:0000259" key="2">
    <source>
        <dbReference type="Pfam" id="PF03061"/>
    </source>
</evidence>
<keyword evidence="4" id="KW-1185">Reference proteome</keyword>
<proteinExistence type="predicted"/>
<reference evidence="4" key="1">
    <citation type="journal article" date="2019" name="Int. J. Syst. Evol. Microbiol.">
        <title>The Global Catalogue of Microorganisms (GCM) 10K type strain sequencing project: providing services to taxonomists for standard genome sequencing and annotation.</title>
        <authorList>
            <consortium name="The Broad Institute Genomics Platform"/>
            <consortium name="The Broad Institute Genome Sequencing Center for Infectious Disease"/>
            <person name="Wu L."/>
            <person name="Ma J."/>
        </authorList>
    </citation>
    <scope>NUCLEOTIDE SEQUENCE [LARGE SCALE GENOMIC DNA]</scope>
    <source>
        <strain evidence="4">JCM 31921</strain>
    </source>
</reference>
<gene>
    <name evidence="3" type="ORF">GCM10023092_20440</name>
</gene>
<keyword evidence="1" id="KW-0378">Hydrolase</keyword>
<organism evidence="3 4">
    <name type="scientific">Rurimicrobium arvi</name>
    <dbReference type="NCBI Taxonomy" id="2049916"/>
    <lineage>
        <taxon>Bacteria</taxon>
        <taxon>Pseudomonadati</taxon>
        <taxon>Bacteroidota</taxon>
        <taxon>Chitinophagia</taxon>
        <taxon>Chitinophagales</taxon>
        <taxon>Chitinophagaceae</taxon>
        <taxon>Rurimicrobium</taxon>
    </lineage>
</organism>
<name>A0ABP8MTY5_9BACT</name>
<dbReference type="PANTHER" id="PTHR43240">
    <property type="entry name" value="1,4-DIHYDROXY-2-NAPHTHOYL-COA THIOESTERASE 1"/>
    <property type="match status" value="1"/>
</dbReference>
<dbReference type="Pfam" id="PF03061">
    <property type="entry name" value="4HBT"/>
    <property type="match status" value="1"/>
</dbReference>
<dbReference type="InterPro" id="IPR003736">
    <property type="entry name" value="PAAI_dom"/>
</dbReference>
<evidence type="ECO:0000313" key="4">
    <source>
        <dbReference type="Proteomes" id="UP001501410"/>
    </source>
</evidence>
<dbReference type="CDD" id="cd03443">
    <property type="entry name" value="PaaI_thioesterase"/>
    <property type="match status" value="1"/>
</dbReference>
<dbReference type="Gene3D" id="3.10.129.10">
    <property type="entry name" value="Hotdog Thioesterase"/>
    <property type="match status" value="1"/>
</dbReference>
<sequence>MDLKEYIGKTISGSPSEAGNWLQFKLEEFTPGNATISLIVRPEMTNPYKHIHGGMMALVIDESIGWAVLSLSSEQNYTTLNLSIDFLYAIPDGKRLWAKSHVVRAGKKIVNVECSVFDEENRILAKASSNLVSTGMKKSVADKPSS</sequence>
<feature type="domain" description="Thioesterase" evidence="2">
    <location>
        <begin position="49"/>
        <end position="123"/>
    </location>
</feature>
<dbReference type="Proteomes" id="UP001501410">
    <property type="component" value="Unassembled WGS sequence"/>
</dbReference>
<dbReference type="InterPro" id="IPR029069">
    <property type="entry name" value="HotDog_dom_sf"/>
</dbReference>
<accession>A0ABP8MTY5</accession>
<evidence type="ECO:0000313" key="3">
    <source>
        <dbReference type="EMBL" id="GAA4455927.1"/>
    </source>
</evidence>